<feature type="binding site" evidence="8">
    <location>
        <position position="56"/>
    </location>
    <ligand>
        <name>Mg(2+)</name>
        <dbReference type="ChEBI" id="CHEBI:18420"/>
    </ligand>
</feature>
<feature type="binding site" evidence="8">
    <location>
        <position position="6"/>
    </location>
    <ligand>
        <name>Mg(2+)</name>
        <dbReference type="ChEBI" id="CHEBI:18420"/>
    </ligand>
</feature>
<dbReference type="GO" id="GO:0000287">
    <property type="term" value="F:magnesium ion binding"/>
    <property type="evidence" value="ECO:0007669"/>
    <property type="project" value="UniProtKB-UniRule"/>
</dbReference>
<dbReference type="GO" id="GO:0006633">
    <property type="term" value="P:fatty acid biosynthetic process"/>
    <property type="evidence" value="ECO:0007669"/>
    <property type="project" value="UniProtKB-UniRule"/>
</dbReference>
<organism evidence="10 11">
    <name type="scientific">Facklamia miroungae</name>
    <dbReference type="NCBI Taxonomy" id="120956"/>
    <lineage>
        <taxon>Bacteria</taxon>
        <taxon>Bacillati</taxon>
        <taxon>Bacillota</taxon>
        <taxon>Bacilli</taxon>
        <taxon>Lactobacillales</taxon>
        <taxon>Aerococcaceae</taxon>
        <taxon>Facklamia</taxon>
    </lineage>
</organism>
<evidence type="ECO:0000256" key="8">
    <source>
        <dbReference type="HAMAP-Rule" id="MF_00101"/>
    </source>
</evidence>
<feature type="domain" description="4'-phosphopantetheinyl transferase" evidence="9">
    <location>
        <begin position="3"/>
        <end position="106"/>
    </location>
</feature>
<dbReference type="InterPro" id="IPR002582">
    <property type="entry name" value="ACPS"/>
</dbReference>
<accession>A0A1G7S2T4</accession>
<evidence type="ECO:0000256" key="1">
    <source>
        <dbReference type="ARBA" id="ARBA00022516"/>
    </source>
</evidence>
<dbReference type="RefSeq" id="WP_090289675.1">
    <property type="nucleotide sequence ID" value="NZ_FNCK01000003.1"/>
</dbReference>
<keyword evidence="2 8" id="KW-0808">Transferase</keyword>
<dbReference type="InterPro" id="IPR037143">
    <property type="entry name" value="4-PPantetheinyl_Trfase_dom_sf"/>
</dbReference>
<evidence type="ECO:0000313" key="11">
    <source>
        <dbReference type="Proteomes" id="UP000199708"/>
    </source>
</evidence>
<proteinExistence type="inferred from homology"/>
<name>A0A1G7S2T4_9LACT</name>
<dbReference type="NCBIfam" id="TIGR00516">
    <property type="entry name" value="acpS"/>
    <property type="match status" value="1"/>
</dbReference>
<evidence type="ECO:0000256" key="6">
    <source>
        <dbReference type="ARBA" id="ARBA00023098"/>
    </source>
</evidence>
<evidence type="ECO:0000313" key="10">
    <source>
        <dbReference type="EMBL" id="SDG17284.1"/>
    </source>
</evidence>
<dbReference type="Pfam" id="PF01648">
    <property type="entry name" value="ACPS"/>
    <property type="match status" value="1"/>
</dbReference>
<keyword evidence="11" id="KW-1185">Reference proteome</keyword>
<dbReference type="EC" id="2.7.8.7" evidence="8"/>
<keyword evidence="5 8" id="KW-0460">Magnesium</keyword>
<keyword evidence="3 8" id="KW-0479">Metal-binding</keyword>
<dbReference type="HAMAP" id="MF_00101">
    <property type="entry name" value="AcpS"/>
    <property type="match status" value="1"/>
</dbReference>
<keyword evidence="4 8" id="KW-0276">Fatty acid metabolism</keyword>
<dbReference type="EMBL" id="FNCK01000003">
    <property type="protein sequence ID" value="SDG17284.1"/>
    <property type="molecule type" value="Genomic_DNA"/>
</dbReference>
<protein>
    <recommendedName>
        <fullName evidence="8">Holo-[acyl-carrier-protein] synthase</fullName>
        <shortName evidence="8">Holo-ACP synthase</shortName>
        <ecNumber evidence="8">2.7.8.7</ecNumber>
    </recommendedName>
    <alternativeName>
        <fullName evidence="8">4'-phosphopantetheinyl transferase AcpS</fullName>
    </alternativeName>
</protein>
<comment type="function">
    <text evidence="8">Transfers the 4'-phosphopantetheine moiety from coenzyme A to a Ser of acyl-carrier-protein.</text>
</comment>
<sequence length="130" mass="14720">MEIGIDIVEIDRIAKALDRHKAFPNKILSDQELRVFDKYPFQRQLIYLAGRFSAKEAYAKAIGKGIGRLRFTDLTILNDPMGRPKLVEGPIVEAVKISISHSHAYATAMVVIDCEQEIIDQAYLKFINQS</sequence>
<dbReference type="GO" id="GO:0008897">
    <property type="term" value="F:holo-[acyl-carrier-protein] synthase activity"/>
    <property type="evidence" value="ECO:0007669"/>
    <property type="project" value="UniProtKB-UniRule"/>
</dbReference>
<dbReference type="SUPFAM" id="SSF56214">
    <property type="entry name" value="4'-phosphopantetheinyl transferase"/>
    <property type="match status" value="1"/>
</dbReference>
<evidence type="ECO:0000259" key="9">
    <source>
        <dbReference type="Pfam" id="PF01648"/>
    </source>
</evidence>
<dbReference type="OrthoDB" id="517356at2"/>
<keyword evidence="1 8" id="KW-0444">Lipid biosynthesis</keyword>
<evidence type="ECO:0000256" key="2">
    <source>
        <dbReference type="ARBA" id="ARBA00022679"/>
    </source>
</evidence>
<comment type="cofactor">
    <cofactor evidence="8">
        <name>Mg(2+)</name>
        <dbReference type="ChEBI" id="CHEBI:18420"/>
    </cofactor>
</comment>
<dbReference type="AlphaFoldDB" id="A0A1G7S2T4"/>
<evidence type="ECO:0000256" key="4">
    <source>
        <dbReference type="ARBA" id="ARBA00022832"/>
    </source>
</evidence>
<dbReference type="NCBIfam" id="TIGR00556">
    <property type="entry name" value="pantethn_trn"/>
    <property type="match status" value="1"/>
</dbReference>
<reference evidence="10 11" key="1">
    <citation type="submission" date="2016-10" db="EMBL/GenBank/DDBJ databases">
        <authorList>
            <person name="de Groot N.N."/>
        </authorList>
    </citation>
    <scope>NUCLEOTIDE SEQUENCE [LARGE SCALE GENOMIC DNA]</scope>
    <source>
        <strain evidence="10 11">ATCC BAA-466</strain>
    </source>
</reference>
<keyword evidence="8" id="KW-0963">Cytoplasm</keyword>
<dbReference type="Proteomes" id="UP000199708">
    <property type="component" value="Unassembled WGS sequence"/>
</dbReference>
<comment type="catalytic activity">
    <reaction evidence="8">
        <text>apo-[ACP] + CoA = holo-[ACP] + adenosine 3',5'-bisphosphate + H(+)</text>
        <dbReference type="Rhea" id="RHEA:12068"/>
        <dbReference type="Rhea" id="RHEA-COMP:9685"/>
        <dbReference type="Rhea" id="RHEA-COMP:9690"/>
        <dbReference type="ChEBI" id="CHEBI:15378"/>
        <dbReference type="ChEBI" id="CHEBI:29999"/>
        <dbReference type="ChEBI" id="CHEBI:57287"/>
        <dbReference type="ChEBI" id="CHEBI:58343"/>
        <dbReference type="ChEBI" id="CHEBI:64479"/>
        <dbReference type="EC" id="2.7.8.7"/>
    </reaction>
</comment>
<keyword evidence="6 8" id="KW-0443">Lipid metabolism</keyword>
<comment type="subcellular location">
    <subcellularLocation>
        <location evidence="8">Cytoplasm</location>
    </subcellularLocation>
</comment>
<gene>
    <name evidence="8" type="primary">acpS</name>
    <name evidence="10" type="ORF">SAMN05421791_103271</name>
</gene>
<dbReference type="InterPro" id="IPR004568">
    <property type="entry name" value="Ppantetheine-prot_Trfase_dom"/>
</dbReference>
<keyword evidence="7 8" id="KW-0275">Fatty acid biosynthesis</keyword>
<evidence type="ECO:0000256" key="5">
    <source>
        <dbReference type="ARBA" id="ARBA00022842"/>
    </source>
</evidence>
<dbReference type="GO" id="GO:0005737">
    <property type="term" value="C:cytoplasm"/>
    <property type="evidence" value="ECO:0007669"/>
    <property type="project" value="UniProtKB-SubCell"/>
</dbReference>
<dbReference type="Gene3D" id="3.90.470.20">
    <property type="entry name" value="4'-phosphopantetheinyl transferase domain"/>
    <property type="match status" value="1"/>
</dbReference>
<comment type="similarity">
    <text evidence="8">Belongs to the P-Pant transferase superfamily. AcpS family.</text>
</comment>
<evidence type="ECO:0000256" key="3">
    <source>
        <dbReference type="ARBA" id="ARBA00022723"/>
    </source>
</evidence>
<dbReference type="InterPro" id="IPR008278">
    <property type="entry name" value="4-PPantetheinyl_Trfase_dom"/>
</dbReference>
<dbReference type="STRING" id="120956.SAMN05421791_103271"/>
<evidence type="ECO:0000256" key="7">
    <source>
        <dbReference type="ARBA" id="ARBA00023160"/>
    </source>
</evidence>